<dbReference type="RefSeq" id="WP_386667303.1">
    <property type="nucleotide sequence ID" value="NZ_JBHLTG010000001.1"/>
</dbReference>
<comment type="caution">
    <text evidence="2">The sequence shown here is derived from an EMBL/GenBank/DDBJ whole genome shotgun (WGS) entry which is preliminary data.</text>
</comment>
<evidence type="ECO:0000313" key="3">
    <source>
        <dbReference type="Proteomes" id="UP001589896"/>
    </source>
</evidence>
<keyword evidence="3" id="KW-1185">Reference proteome</keyword>
<protein>
    <submittedName>
        <fullName evidence="2">DUF2894 domain-containing protein</fullName>
    </submittedName>
</protein>
<accession>A0ABV6RIJ0</accession>
<dbReference type="Pfam" id="PF11445">
    <property type="entry name" value="DUF2894"/>
    <property type="match status" value="1"/>
</dbReference>
<evidence type="ECO:0000256" key="1">
    <source>
        <dbReference type="SAM" id="MobiDB-lite"/>
    </source>
</evidence>
<gene>
    <name evidence="2" type="ORF">ACFFGH_02930</name>
</gene>
<feature type="compositionally biased region" description="Basic residues" evidence="1">
    <location>
        <begin position="247"/>
        <end position="258"/>
    </location>
</feature>
<dbReference type="EMBL" id="JBHLTG010000001">
    <property type="protein sequence ID" value="MFC0676806.1"/>
    <property type="molecule type" value="Genomic_DNA"/>
</dbReference>
<evidence type="ECO:0000313" key="2">
    <source>
        <dbReference type="EMBL" id="MFC0676806.1"/>
    </source>
</evidence>
<sequence length="258" mass="27298">MSDSVPDIHATLDAWRQQGANRMDPVRFHHIDALARRAASQRGGVRCLLDARLAELVGAYAVDLAAYCGVGECECECECEDGHGHGHGDGDGDGDIDIGIGAGSTGTDSYDLAASSHRRSALSDLLEHISSHPVARDAGALHPRDASASIDASTAAAVSSLEDVRRLCTEARSHSQLRQALEEAPENAGPLNSASLVHRALTLLSDESPQYLQPFMAYVDTLAWLAGMAVHETQAAKATSSTTGSGKRPRPKPRSRRA</sequence>
<organism evidence="2 3">
    <name type="scientific">Lysobacter korlensis</name>
    <dbReference type="NCBI Taxonomy" id="553636"/>
    <lineage>
        <taxon>Bacteria</taxon>
        <taxon>Pseudomonadati</taxon>
        <taxon>Pseudomonadota</taxon>
        <taxon>Gammaproteobacteria</taxon>
        <taxon>Lysobacterales</taxon>
        <taxon>Lysobacteraceae</taxon>
        <taxon>Lysobacter</taxon>
    </lineage>
</organism>
<name>A0ABV6RIJ0_9GAMM</name>
<dbReference type="Proteomes" id="UP001589896">
    <property type="component" value="Unassembled WGS sequence"/>
</dbReference>
<feature type="region of interest" description="Disordered" evidence="1">
    <location>
        <begin position="235"/>
        <end position="258"/>
    </location>
</feature>
<proteinExistence type="predicted"/>
<reference evidence="2 3" key="1">
    <citation type="submission" date="2024-09" db="EMBL/GenBank/DDBJ databases">
        <authorList>
            <person name="Sun Q."/>
            <person name="Mori K."/>
        </authorList>
    </citation>
    <scope>NUCLEOTIDE SEQUENCE [LARGE SCALE GENOMIC DNA]</scope>
    <source>
        <strain evidence="2 3">KCTC 23076</strain>
    </source>
</reference>
<dbReference type="InterPro" id="IPR021549">
    <property type="entry name" value="DUF2894"/>
</dbReference>